<evidence type="ECO:0000313" key="6">
    <source>
        <dbReference type="Proteomes" id="UP000579153"/>
    </source>
</evidence>
<dbReference type="SUPFAM" id="SSF102114">
    <property type="entry name" value="Radical SAM enzymes"/>
    <property type="match status" value="1"/>
</dbReference>
<keyword evidence="3" id="KW-0411">Iron-sulfur</keyword>
<keyword evidence="6" id="KW-1185">Reference proteome</keyword>
<evidence type="ECO:0000256" key="3">
    <source>
        <dbReference type="ARBA" id="ARBA00023014"/>
    </source>
</evidence>
<evidence type="ECO:0000259" key="4">
    <source>
        <dbReference type="Pfam" id="PF04055"/>
    </source>
</evidence>
<dbReference type="Pfam" id="PF04055">
    <property type="entry name" value="Radical_SAM"/>
    <property type="match status" value="1"/>
</dbReference>
<dbReference type="GO" id="GO:0016829">
    <property type="term" value="F:lyase activity"/>
    <property type="evidence" value="ECO:0007669"/>
    <property type="project" value="UniProtKB-KW"/>
</dbReference>
<dbReference type="GO" id="GO:0046872">
    <property type="term" value="F:metal ion binding"/>
    <property type="evidence" value="ECO:0007669"/>
    <property type="project" value="UniProtKB-KW"/>
</dbReference>
<evidence type="ECO:0000256" key="2">
    <source>
        <dbReference type="ARBA" id="ARBA00023004"/>
    </source>
</evidence>
<dbReference type="GO" id="GO:0051536">
    <property type="term" value="F:iron-sulfur cluster binding"/>
    <property type="evidence" value="ECO:0007669"/>
    <property type="project" value="UniProtKB-KW"/>
</dbReference>
<dbReference type="SFLD" id="SFLDG01084">
    <property type="entry name" value="Uncharacterised_Radical_SAM_Su"/>
    <property type="match status" value="1"/>
</dbReference>
<accession>A0A7W9GEI6</accession>
<proteinExistence type="predicted"/>
<dbReference type="PANTHER" id="PTHR43432">
    <property type="entry name" value="SLR0285 PROTEIN"/>
    <property type="match status" value="1"/>
</dbReference>
<keyword evidence="2" id="KW-0408">Iron</keyword>
<gene>
    <name evidence="5" type="ORF">HD596_009013</name>
</gene>
<evidence type="ECO:0000256" key="1">
    <source>
        <dbReference type="ARBA" id="ARBA00022723"/>
    </source>
</evidence>
<keyword evidence="5" id="KW-0456">Lyase</keyword>
<name>A0A7W9GEI6_9ACTN</name>
<evidence type="ECO:0000313" key="5">
    <source>
        <dbReference type="EMBL" id="MBB5782257.1"/>
    </source>
</evidence>
<dbReference type="InterPro" id="IPR007197">
    <property type="entry name" value="rSAM"/>
</dbReference>
<dbReference type="InterPro" id="IPR058240">
    <property type="entry name" value="rSAM_sf"/>
</dbReference>
<dbReference type="AlphaFoldDB" id="A0A7W9GEI6"/>
<reference evidence="5 6" key="1">
    <citation type="submission" date="2020-08" db="EMBL/GenBank/DDBJ databases">
        <title>Sequencing the genomes of 1000 actinobacteria strains.</title>
        <authorList>
            <person name="Klenk H.-P."/>
        </authorList>
    </citation>
    <scope>NUCLEOTIDE SEQUENCE [LARGE SCALE GENOMIC DNA]</scope>
    <source>
        <strain evidence="5 6">DSM 45507</strain>
    </source>
</reference>
<dbReference type="CDD" id="cd01335">
    <property type="entry name" value="Radical_SAM"/>
    <property type="match status" value="1"/>
</dbReference>
<dbReference type="Gene3D" id="3.80.30.30">
    <property type="match status" value="1"/>
</dbReference>
<dbReference type="EMBL" id="JACHMB010000001">
    <property type="protein sequence ID" value="MBB5782257.1"/>
    <property type="molecule type" value="Genomic_DNA"/>
</dbReference>
<sequence length="325" mass="34887">MRVPLVGVGWDALALVDEAADERPLIERRAVVRDGFYELQARTMIERVPPTAGIAQRWAVSPYRGCAHACRGCGARAGHGRLGLDAGRDFDTRIVVKPNAVARLRAELVRWDGQELAVGVSGDCYQVAEETYRLMPGVIGALSQAAVPFTVYTKSALVLRDAALLAEAGARVAVSIAFVDERIRRAVEPGAPTAQARLELVSALVEAGVDCRVLMAPVLPLLSDAADQLGATVRRIAAAGARAVEPVVLRLPPGTRAWYGEWLAGAHPQLVERYEELYDRAGLPSPDYERRITGQIAQLCQVYGMGCGAPEVGPRPPRAAQLSLV</sequence>
<dbReference type="PANTHER" id="PTHR43432:SF3">
    <property type="entry name" value="SLR0285 PROTEIN"/>
    <property type="match status" value="1"/>
</dbReference>
<feature type="domain" description="Radical SAM core" evidence="4">
    <location>
        <begin position="60"/>
        <end position="220"/>
    </location>
</feature>
<comment type="caution">
    <text evidence="5">The sequence shown here is derived from an EMBL/GenBank/DDBJ whole genome shotgun (WGS) entry which is preliminary data.</text>
</comment>
<dbReference type="InterPro" id="IPR040086">
    <property type="entry name" value="MJ0683-like"/>
</dbReference>
<protein>
    <submittedName>
        <fullName evidence="5">DNA repair photolyase</fullName>
    </submittedName>
</protein>
<keyword evidence="1" id="KW-0479">Metal-binding</keyword>
<organism evidence="5 6">
    <name type="scientific">Nonomuraea jabiensis</name>
    <dbReference type="NCBI Taxonomy" id="882448"/>
    <lineage>
        <taxon>Bacteria</taxon>
        <taxon>Bacillati</taxon>
        <taxon>Actinomycetota</taxon>
        <taxon>Actinomycetes</taxon>
        <taxon>Streptosporangiales</taxon>
        <taxon>Streptosporangiaceae</taxon>
        <taxon>Nonomuraea</taxon>
    </lineage>
</organism>
<dbReference type="RefSeq" id="WP_221519849.1">
    <property type="nucleotide sequence ID" value="NZ_JACHMB010000001.1"/>
</dbReference>
<dbReference type="Proteomes" id="UP000579153">
    <property type="component" value="Unassembled WGS sequence"/>
</dbReference>
<dbReference type="SFLD" id="SFLDS00029">
    <property type="entry name" value="Radical_SAM"/>
    <property type="match status" value="1"/>
</dbReference>